<evidence type="ECO:0000256" key="4">
    <source>
        <dbReference type="ARBA" id="ARBA00022692"/>
    </source>
</evidence>
<feature type="transmembrane region" description="Helical" evidence="7">
    <location>
        <begin position="152"/>
        <end position="175"/>
    </location>
</feature>
<evidence type="ECO:0000313" key="9">
    <source>
        <dbReference type="EMBL" id="PPQ38167.1"/>
    </source>
</evidence>
<dbReference type="Pfam" id="PF00083">
    <property type="entry name" value="Sugar_tr"/>
    <property type="match status" value="1"/>
</dbReference>
<dbReference type="InterPro" id="IPR020846">
    <property type="entry name" value="MFS_dom"/>
</dbReference>
<organism evidence="9 10">
    <name type="scientific">Rhodopila globiformis</name>
    <name type="common">Rhodopseudomonas globiformis</name>
    <dbReference type="NCBI Taxonomy" id="1071"/>
    <lineage>
        <taxon>Bacteria</taxon>
        <taxon>Pseudomonadati</taxon>
        <taxon>Pseudomonadota</taxon>
        <taxon>Alphaproteobacteria</taxon>
        <taxon>Acetobacterales</taxon>
        <taxon>Acetobacteraceae</taxon>
        <taxon>Rhodopila</taxon>
    </lineage>
</organism>
<accession>A0A2S6NN14</accession>
<dbReference type="Proteomes" id="UP000239724">
    <property type="component" value="Unassembled WGS sequence"/>
</dbReference>
<dbReference type="OrthoDB" id="9784658at2"/>
<evidence type="ECO:0000256" key="3">
    <source>
        <dbReference type="ARBA" id="ARBA00022448"/>
    </source>
</evidence>
<keyword evidence="3" id="KW-0813">Transport</keyword>
<feature type="transmembrane region" description="Helical" evidence="7">
    <location>
        <begin position="83"/>
        <end position="106"/>
    </location>
</feature>
<dbReference type="InterPro" id="IPR050814">
    <property type="entry name" value="Myo-inositol_Transporter"/>
</dbReference>
<dbReference type="GO" id="GO:0022857">
    <property type="term" value="F:transmembrane transporter activity"/>
    <property type="evidence" value="ECO:0007669"/>
    <property type="project" value="InterPro"/>
</dbReference>
<dbReference type="InterPro" id="IPR036259">
    <property type="entry name" value="MFS_trans_sf"/>
</dbReference>
<dbReference type="GO" id="GO:0016020">
    <property type="term" value="C:membrane"/>
    <property type="evidence" value="ECO:0007669"/>
    <property type="project" value="UniProtKB-SubCell"/>
</dbReference>
<dbReference type="PROSITE" id="PS50850">
    <property type="entry name" value="MFS"/>
    <property type="match status" value="1"/>
</dbReference>
<dbReference type="AlphaFoldDB" id="A0A2S6NN14"/>
<dbReference type="InterPro" id="IPR005828">
    <property type="entry name" value="MFS_sugar_transport-like"/>
</dbReference>
<feature type="transmembrane region" description="Helical" evidence="7">
    <location>
        <begin position="181"/>
        <end position="202"/>
    </location>
</feature>
<evidence type="ECO:0000259" key="8">
    <source>
        <dbReference type="PROSITE" id="PS50850"/>
    </source>
</evidence>
<dbReference type="SUPFAM" id="SSF103473">
    <property type="entry name" value="MFS general substrate transporter"/>
    <property type="match status" value="1"/>
</dbReference>
<proteinExistence type="inferred from homology"/>
<gene>
    <name evidence="9" type="ORF">CCS01_02805</name>
</gene>
<evidence type="ECO:0000256" key="7">
    <source>
        <dbReference type="SAM" id="Phobius"/>
    </source>
</evidence>
<reference evidence="9 10" key="1">
    <citation type="journal article" date="2018" name="Arch. Microbiol.">
        <title>New insights into the metabolic potential of the phototrophic purple bacterium Rhodopila globiformis DSM 161(T) from its draft genome sequence and evidence for a vanadium-dependent nitrogenase.</title>
        <authorList>
            <person name="Imhoff J.F."/>
            <person name="Rahn T."/>
            <person name="Kunzel S."/>
            <person name="Neulinger S.C."/>
        </authorList>
    </citation>
    <scope>NUCLEOTIDE SEQUENCE [LARGE SCALE GENOMIC DNA]</scope>
    <source>
        <strain evidence="9 10">DSM 161</strain>
    </source>
</reference>
<evidence type="ECO:0000256" key="2">
    <source>
        <dbReference type="ARBA" id="ARBA00010992"/>
    </source>
</evidence>
<dbReference type="EMBL" id="NHRY01000042">
    <property type="protein sequence ID" value="PPQ38167.1"/>
    <property type="molecule type" value="Genomic_DNA"/>
</dbReference>
<comment type="caution">
    <text evidence="9">The sequence shown here is derived from an EMBL/GenBank/DDBJ whole genome shotgun (WGS) entry which is preliminary data.</text>
</comment>
<sequence>MEEPGLLESGSRLLINDSAALLQPRLTRLAPIDDTPYFAPSIFKAAGLPSTSATILATAGIGLVNVLMTLVAIRLIDSAGRRALLLTGLAGMAVSLGVLGLGFLLGMSGGGALGWVTALSLAAYVGFFAIGLGPVFWLLIAEIFPLAIRGRGTSAATFANWASNLVVALTFLLLIDSMGPPATFFLYAVLSVAAFVFTYQLVPETKGKTLEQIEADWAVGQPAARTQTAGLGD</sequence>
<comment type="subcellular location">
    <subcellularLocation>
        <location evidence="1">Membrane</location>
        <topology evidence="1">Multi-pass membrane protein</topology>
    </subcellularLocation>
</comment>
<name>A0A2S6NN14_RHOGL</name>
<evidence type="ECO:0000256" key="6">
    <source>
        <dbReference type="ARBA" id="ARBA00023136"/>
    </source>
</evidence>
<comment type="similarity">
    <text evidence="2">Belongs to the major facilitator superfamily. Sugar transporter (TC 2.A.1.1) family.</text>
</comment>
<dbReference type="PANTHER" id="PTHR48020:SF12">
    <property type="entry name" value="PROTON MYO-INOSITOL COTRANSPORTER"/>
    <property type="match status" value="1"/>
</dbReference>
<keyword evidence="4 7" id="KW-0812">Transmembrane</keyword>
<evidence type="ECO:0000256" key="5">
    <source>
        <dbReference type="ARBA" id="ARBA00022989"/>
    </source>
</evidence>
<keyword evidence="10" id="KW-1185">Reference proteome</keyword>
<dbReference type="InterPro" id="IPR005829">
    <property type="entry name" value="Sugar_transporter_CS"/>
</dbReference>
<feature type="domain" description="Major facilitator superfamily (MFS) profile" evidence="8">
    <location>
        <begin position="1"/>
        <end position="206"/>
    </location>
</feature>
<keyword evidence="6 7" id="KW-0472">Membrane</keyword>
<keyword evidence="5 7" id="KW-1133">Transmembrane helix</keyword>
<evidence type="ECO:0000256" key="1">
    <source>
        <dbReference type="ARBA" id="ARBA00004141"/>
    </source>
</evidence>
<feature type="transmembrane region" description="Helical" evidence="7">
    <location>
        <begin position="112"/>
        <end position="140"/>
    </location>
</feature>
<protein>
    <recommendedName>
        <fullName evidence="8">Major facilitator superfamily (MFS) profile domain-containing protein</fullName>
    </recommendedName>
</protein>
<dbReference type="Gene3D" id="1.20.1250.20">
    <property type="entry name" value="MFS general substrate transporter like domains"/>
    <property type="match status" value="1"/>
</dbReference>
<dbReference type="PROSITE" id="PS00216">
    <property type="entry name" value="SUGAR_TRANSPORT_1"/>
    <property type="match status" value="1"/>
</dbReference>
<feature type="transmembrane region" description="Helical" evidence="7">
    <location>
        <begin position="53"/>
        <end position="76"/>
    </location>
</feature>
<dbReference type="PANTHER" id="PTHR48020">
    <property type="entry name" value="PROTON MYO-INOSITOL COTRANSPORTER"/>
    <property type="match status" value="1"/>
</dbReference>
<evidence type="ECO:0000313" key="10">
    <source>
        <dbReference type="Proteomes" id="UP000239724"/>
    </source>
</evidence>